<dbReference type="Gene3D" id="4.10.240.10">
    <property type="entry name" value="Zn(2)-C6 fungal-type DNA-binding domain"/>
    <property type="match status" value="1"/>
</dbReference>
<evidence type="ECO:0000313" key="5">
    <source>
        <dbReference type="EMBL" id="PWN94119.1"/>
    </source>
</evidence>
<dbReference type="AlphaFoldDB" id="A0A316YXY1"/>
<dbReference type="InterPro" id="IPR050613">
    <property type="entry name" value="Sec_Metabolite_Reg"/>
</dbReference>
<evidence type="ECO:0000256" key="2">
    <source>
        <dbReference type="ARBA" id="ARBA00023242"/>
    </source>
</evidence>
<feature type="compositionally biased region" description="Low complexity" evidence="3">
    <location>
        <begin position="512"/>
        <end position="524"/>
    </location>
</feature>
<name>A0A316YXY1_9BASI</name>
<dbReference type="OrthoDB" id="3364175at2759"/>
<dbReference type="SMART" id="SM00066">
    <property type="entry name" value="GAL4"/>
    <property type="match status" value="1"/>
</dbReference>
<protein>
    <recommendedName>
        <fullName evidence="4">Zn(2)-C6 fungal-type domain-containing protein</fullName>
    </recommendedName>
</protein>
<dbReference type="GeneID" id="37045781"/>
<dbReference type="GO" id="GO:0000981">
    <property type="term" value="F:DNA-binding transcription factor activity, RNA polymerase II-specific"/>
    <property type="evidence" value="ECO:0007669"/>
    <property type="project" value="InterPro"/>
</dbReference>
<dbReference type="GO" id="GO:0005634">
    <property type="term" value="C:nucleus"/>
    <property type="evidence" value="ECO:0007669"/>
    <property type="project" value="UniProtKB-SubCell"/>
</dbReference>
<gene>
    <name evidence="5" type="ORF">FA10DRAFT_283726</name>
</gene>
<dbReference type="STRING" id="215250.A0A316YXY1"/>
<evidence type="ECO:0000313" key="6">
    <source>
        <dbReference type="Proteomes" id="UP000245768"/>
    </source>
</evidence>
<evidence type="ECO:0000256" key="3">
    <source>
        <dbReference type="SAM" id="MobiDB-lite"/>
    </source>
</evidence>
<dbReference type="InterPro" id="IPR036864">
    <property type="entry name" value="Zn2-C6_fun-type_DNA-bd_sf"/>
</dbReference>
<dbReference type="Pfam" id="PF00172">
    <property type="entry name" value="Zn_clus"/>
    <property type="match status" value="1"/>
</dbReference>
<dbReference type="PANTHER" id="PTHR31001">
    <property type="entry name" value="UNCHARACTERIZED TRANSCRIPTIONAL REGULATORY PROTEIN"/>
    <property type="match status" value="1"/>
</dbReference>
<dbReference type="Proteomes" id="UP000245768">
    <property type="component" value="Unassembled WGS sequence"/>
</dbReference>
<organism evidence="5 6">
    <name type="scientific">Acaromyces ingoldii</name>
    <dbReference type="NCBI Taxonomy" id="215250"/>
    <lineage>
        <taxon>Eukaryota</taxon>
        <taxon>Fungi</taxon>
        <taxon>Dikarya</taxon>
        <taxon>Basidiomycota</taxon>
        <taxon>Ustilaginomycotina</taxon>
        <taxon>Exobasidiomycetes</taxon>
        <taxon>Exobasidiales</taxon>
        <taxon>Cryptobasidiaceae</taxon>
        <taxon>Acaromyces</taxon>
    </lineage>
</organism>
<dbReference type="InParanoid" id="A0A316YXY1"/>
<dbReference type="RefSeq" id="XP_025381317.1">
    <property type="nucleotide sequence ID" value="XM_025523865.1"/>
</dbReference>
<feature type="domain" description="Zn(2)-C6 fungal-type" evidence="4">
    <location>
        <begin position="5"/>
        <end position="34"/>
    </location>
</feature>
<dbReference type="PROSITE" id="PS00463">
    <property type="entry name" value="ZN2_CY6_FUNGAL_1"/>
    <property type="match status" value="1"/>
</dbReference>
<evidence type="ECO:0000256" key="1">
    <source>
        <dbReference type="ARBA" id="ARBA00004123"/>
    </source>
</evidence>
<accession>A0A316YXY1</accession>
<dbReference type="CDD" id="cd00067">
    <property type="entry name" value="GAL4"/>
    <property type="match status" value="1"/>
</dbReference>
<dbReference type="GO" id="GO:0008270">
    <property type="term" value="F:zinc ion binding"/>
    <property type="evidence" value="ECO:0007669"/>
    <property type="project" value="InterPro"/>
</dbReference>
<dbReference type="PANTHER" id="PTHR31001:SF89">
    <property type="entry name" value="ZN(2)-C6 FUNGAL-TYPE DOMAIN-CONTAINING PROTEIN"/>
    <property type="match status" value="1"/>
</dbReference>
<reference evidence="5 6" key="1">
    <citation type="journal article" date="2018" name="Mol. Biol. Evol.">
        <title>Broad Genomic Sampling Reveals a Smut Pathogenic Ancestry of the Fungal Clade Ustilaginomycotina.</title>
        <authorList>
            <person name="Kijpornyongpan T."/>
            <person name="Mondo S.J."/>
            <person name="Barry K."/>
            <person name="Sandor L."/>
            <person name="Lee J."/>
            <person name="Lipzen A."/>
            <person name="Pangilinan J."/>
            <person name="LaButti K."/>
            <person name="Hainaut M."/>
            <person name="Henrissat B."/>
            <person name="Grigoriev I.V."/>
            <person name="Spatafora J.W."/>
            <person name="Aime M.C."/>
        </authorList>
    </citation>
    <scope>NUCLEOTIDE SEQUENCE [LARGE SCALE GENOMIC DNA]</scope>
    <source>
        <strain evidence="5 6">MCA 4198</strain>
    </source>
</reference>
<keyword evidence="2" id="KW-0539">Nucleus</keyword>
<keyword evidence="6" id="KW-1185">Reference proteome</keyword>
<dbReference type="InterPro" id="IPR001138">
    <property type="entry name" value="Zn2Cys6_DnaBD"/>
</dbReference>
<sequence>MLNHSCINCARKKIRCDGNIPCNHCVAKGAHCQRVVRKARERRADREMKLHHDEHEASSALLDMGLTPSHSLLGSLRLCEELITLVFYGRVAASIHGCIHMPRLMEHLRAVASGGEHVSDEAQALVYATMAVTIQLTPRHGEQADLYVRAQRLGGDMSPLQRQEHLYDDACAIMERLSNTQLGLEGVQALILLHQYDKHPEADFHHRARNALLSLEAHRIQKPFSTSDPDGYRKEMLLRCWWLLVVRDWFSATTKLFYSIHPAQMTTRMPSPDADCSPEGRRVLSSNRWGEVRYSLELIKLASTVRELVDARLSEGGWRFGQLVEERFCQLAASLSADMRIEAPFYTRDWPTKGKSPFDDDLYADHVRQEKDRWFLHQALFHAYLELQSHADDAALTSHTSVTLARHILDISDRIRNRCAVVDSFRVNSSASLKACSVLLMAELASNTGFLSRCVLTSRIEGVLRKCDTTKTHQEASIVRALLERMRTTPPLTPPTSSGAPERDHSDSAVLQHQQQQQSHSAASDGPPQLATMSQQALLAAASSSVLPDEIYDWQLSMPSDTAVSPGFLVNSLFEGKMHSFEDLFPSAIDPSLQPSNASQRPVAAT</sequence>
<proteinExistence type="predicted"/>
<feature type="region of interest" description="Disordered" evidence="3">
    <location>
        <begin position="483"/>
        <end position="532"/>
    </location>
</feature>
<evidence type="ECO:0000259" key="4">
    <source>
        <dbReference type="PROSITE" id="PS50048"/>
    </source>
</evidence>
<comment type="subcellular location">
    <subcellularLocation>
        <location evidence="1">Nucleus</location>
    </subcellularLocation>
</comment>
<dbReference type="PROSITE" id="PS50048">
    <property type="entry name" value="ZN2_CY6_FUNGAL_2"/>
    <property type="match status" value="1"/>
</dbReference>
<dbReference type="CDD" id="cd12148">
    <property type="entry name" value="fungal_TF_MHR"/>
    <property type="match status" value="1"/>
</dbReference>
<dbReference type="EMBL" id="KZ819634">
    <property type="protein sequence ID" value="PWN94119.1"/>
    <property type="molecule type" value="Genomic_DNA"/>
</dbReference>
<dbReference type="SUPFAM" id="SSF57701">
    <property type="entry name" value="Zn2/Cys6 DNA-binding domain"/>
    <property type="match status" value="1"/>
</dbReference>